<proteinExistence type="predicted"/>
<protein>
    <submittedName>
        <fullName evidence="1">Peptidase M23</fullName>
    </submittedName>
</protein>
<organism evidence="1 2">
    <name type="scientific">Terrihalobacillus insolitus</name>
    <dbReference type="NCBI Taxonomy" id="2950438"/>
    <lineage>
        <taxon>Bacteria</taxon>
        <taxon>Bacillati</taxon>
        <taxon>Bacillota</taxon>
        <taxon>Bacilli</taxon>
        <taxon>Bacillales</taxon>
        <taxon>Bacillaceae</taxon>
        <taxon>Terrihalobacillus</taxon>
    </lineage>
</organism>
<evidence type="ECO:0000313" key="1">
    <source>
        <dbReference type="EMBL" id="MDC3424312.1"/>
    </source>
</evidence>
<name>A0A9X4ALE8_9BACI</name>
<dbReference type="EMBL" id="JAMQKB010000005">
    <property type="protein sequence ID" value="MDC3424312.1"/>
    <property type="molecule type" value="Genomic_DNA"/>
</dbReference>
<dbReference type="AlphaFoldDB" id="A0A9X4ALE8"/>
<gene>
    <name evidence="1" type="ORF">NC797_07290</name>
</gene>
<evidence type="ECO:0000313" key="2">
    <source>
        <dbReference type="Proteomes" id="UP001145050"/>
    </source>
</evidence>
<reference evidence="1" key="1">
    <citation type="submission" date="2022-06" db="EMBL/GenBank/DDBJ databases">
        <title>Aquibacillus sp. a new bacterium isolated from soil saline samples.</title>
        <authorList>
            <person name="Galisteo C."/>
            <person name="De La Haba R."/>
            <person name="Sanchez-Porro C."/>
            <person name="Ventosa A."/>
        </authorList>
    </citation>
    <scope>NUCLEOTIDE SEQUENCE</scope>
    <source>
        <strain evidence="1">3ASR75-11</strain>
    </source>
</reference>
<dbReference type="Proteomes" id="UP001145050">
    <property type="component" value="Unassembled WGS sequence"/>
</dbReference>
<sequence length="164" mass="18536">MSESLRAMFLILLFAGIMSMQYNMDADKTATRQVKNALELAVHDAALALDESQLSQGKIVFDQVQAMENLKKSLEDNLELSSGMGYVYTPTADSFYQDDFYLEHIEFVDDSNRTFPSVYYNPDYAIIDTLNGPSVIAVLSTTSPRYFAGDGITIRRTVVYEYFE</sequence>
<comment type="caution">
    <text evidence="1">The sequence shown here is derived from an EMBL/GenBank/DDBJ whole genome shotgun (WGS) entry which is preliminary data.</text>
</comment>
<accession>A0A9X4ALE8</accession>
<dbReference type="RefSeq" id="WP_272436117.1">
    <property type="nucleotide sequence ID" value="NZ_JAMQKB010000005.1"/>
</dbReference>
<keyword evidence="2" id="KW-1185">Reference proteome</keyword>